<evidence type="ECO:0000313" key="1">
    <source>
        <dbReference type="EMBL" id="SHH91309.1"/>
    </source>
</evidence>
<evidence type="ECO:0008006" key="3">
    <source>
        <dbReference type="Google" id="ProtNLM"/>
    </source>
</evidence>
<organism evidence="1 2">
    <name type="scientific">Desulfofustis glycolicus DSM 9705</name>
    <dbReference type="NCBI Taxonomy" id="1121409"/>
    <lineage>
        <taxon>Bacteria</taxon>
        <taxon>Pseudomonadati</taxon>
        <taxon>Thermodesulfobacteriota</taxon>
        <taxon>Desulfobulbia</taxon>
        <taxon>Desulfobulbales</taxon>
        <taxon>Desulfocapsaceae</taxon>
        <taxon>Desulfofustis</taxon>
    </lineage>
</organism>
<name>A0A1M5WUN3_9BACT</name>
<proteinExistence type="predicted"/>
<protein>
    <recommendedName>
        <fullName evidence="3">Zinc-or iron-chelating domain-containing protein</fullName>
    </recommendedName>
</protein>
<dbReference type="EMBL" id="FQXS01000015">
    <property type="protein sequence ID" value="SHH91309.1"/>
    <property type="molecule type" value="Genomic_DNA"/>
</dbReference>
<reference evidence="1 2" key="1">
    <citation type="submission" date="2016-11" db="EMBL/GenBank/DDBJ databases">
        <authorList>
            <person name="Jaros S."/>
            <person name="Januszkiewicz K."/>
            <person name="Wedrychowicz H."/>
        </authorList>
    </citation>
    <scope>NUCLEOTIDE SEQUENCE [LARGE SCALE GENOMIC DNA]</scope>
    <source>
        <strain evidence="1 2">DSM 9705</strain>
    </source>
</reference>
<dbReference type="PANTHER" id="PTHR35866:SF1">
    <property type="entry name" value="YKGJ FAMILY CYSTEINE CLUSTER PROTEIN"/>
    <property type="match status" value="1"/>
</dbReference>
<keyword evidence="2" id="KW-1185">Reference proteome</keyword>
<dbReference type="STRING" id="1121409.SAMN02745124_02534"/>
<dbReference type="RefSeq" id="WP_073376566.1">
    <property type="nucleotide sequence ID" value="NZ_FQXS01000015.1"/>
</dbReference>
<dbReference type="InterPro" id="IPR005358">
    <property type="entry name" value="Puta_zinc/iron-chelating_dom"/>
</dbReference>
<dbReference type="OrthoDB" id="9810361at2"/>
<dbReference type="Proteomes" id="UP000184139">
    <property type="component" value="Unassembled WGS sequence"/>
</dbReference>
<dbReference type="AlphaFoldDB" id="A0A1M5WUN3"/>
<evidence type="ECO:0000313" key="2">
    <source>
        <dbReference type="Proteomes" id="UP000184139"/>
    </source>
</evidence>
<dbReference type="PANTHER" id="PTHR35866">
    <property type="entry name" value="PUTATIVE-RELATED"/>
    <property type="match status" value="1"/>
</dbReference>
<accession>A0A1M5WUN3</accession>
<gene>
    <name evidence="1" type="ORF">SAMN02745124_02534</name>
</gene>
<dbReference type="Pfam" id="PF03692">
    <property type="entry name" value="CxxCxxCC"/>
    <property type="match status" value="1"/>
</dbReference>
<sequence>MEELEQLFTCRQCGFCCHGETTVSLDAADQQRMVDYLQLPRDEVARRYWRVSGSVVQMRIVDHHCIFYNNGCSVYYGRPWRCAQWPLVPALLLDEANYQAISESCPGITKELSYHHFCSILKRVLDRKSSREEHR</sequence>